<evidence type="ECO:0000313" key="4">
    <source>
        <dbReference type="Proteomes" id="UP000535182"/>
    </source>
</evidence>
<feature type="signal peptide" evidence="2">
    <location>
        <begin position="1"/>
        <end position="21"/>
    </location>
</feature>
<sequence>MSCFRSCPAVFSFLFATLFFAQNQQQMPRDYRGVETNVPGIFVTPVPNAPFSATVDILSHETLPDGTVNTRTTTAHVARASSGRIYNERRQLVPASFKGEPQLLSALVYDPSSRLSIFYNPYEHLARERNLPRPPAAPANSVPAFTPPNNPYFKQEDIGTQPLDGLTLTGIRKTHIIPAAMSGTGKEIAIVDEYWYSSDLSIYMIIKHNDPRTGEQLVAVSNVERHEPAASVFAIPANYKIVDENPPELPATQQPTEAAPAQR</sequence>
<organism evidence="3 4">
    <name type="scientific">Tunturiibacter gelidiferens</name>
    <dbReference type="NCBI Taxonomy" id="3069689"/>
    <lineage>
        <taxon>Bacteria</taxon>
        <taxon>Pseudomonadati</taxon>
        <taxon>Acidobacteriota</taxon>
        <taxon>Terriglobia</taxon>
        <taxon>Terriglobales</taxon>
        <taxon>Acidobacteriaceae</taxon>
        <taxon>Tunturiibacter</taxon>
    </lineage>
</organism>
<dbReference type="EMBL" id="JACHEB010000008">
    <property type="protein sequence ID" value="MBB5329815.1"/>
    <property type="molecule type" value="Genomic_DNA"/>
</dbReference>
<evidence type="ECO:0000256" key="1">
    <source>
        <dbReference type="SAM" id="MobiDB-lite"/>
    </source>
</evidence>
<keyword evidence="4" id="KW-1185">Reference proteome</keyword>
<dbReference type="Proteomes" id="UP000535182">
    <property type="component" value="Unassembled WGS sequence"/>
</dbReference>
<proteinExistence type="predicted"/>
<comment type="caution">
    <text evidence="3">The sequence shown here is derived from an EMBL/GenBank/DDBJ whole genome shotgun (WGS) entry which is preliminary data.</text>
</comment>
<evidence type="ECO:0000256" key="2">
    <source>
        <dbReference type="SAM" id="SignalP"/>
    </source>
</evidence>
<accession>A0A9X0U5A1</accession>
<dbReference type="AlphaFoldDB" id="A0A9X0U5A1"/>
<feature type="compositionally biased region" description="Low complexity" evidence="1">
    <location>
        <begin position="250"/>
        <end position="263"/>
    </location>
</feature>
<dbReference type="RefSeq" id="WP_183978684.1">
    <property type="nucleotide sequence ID" value="NZ_JACHEB010000008.1"/>
</dbReference>
<keyword evidence="2" id="KW-0732">Signal</keyword>
<evidence type="ECO:0000313" key="3">
    <source>
        <dbReference type="EMBL" id="MBB5329815.1"/>
    </source>
</evidence>
<protein>
    <recommendedName>
        <fullName evidence="5">TIGR03749 family integrating conjugative element protein</fullName>
    </recommendedName>
</protein>
<evidence type="ECO:0008006" key="5">
    <source>
        <dbReference type="Google" id="ProtNLM"/>
    </source>
</evidence>
<name>A0A9X0U5A1_9BACT</name>
<gene>
    <name evidence="3" type="ORF">HDF14_003444</name>
</gene>
<reference evidence="3 4" key="1">
    <citation type="submission" date="2020-08" db="EMBL/GenBank/DDBJ databases">
        <title>Genomic Encyclopedia of Type Strains, Phase IV (KMG-V): Genome sequencing to study the core and pangenomes of soil and plant-associated prokaryotes.</title>
        <authorList>
            <person name="Whitman W."/>
        </authorList>
    </citation>
    <scope>NUCLEOTIDE SEQUENCE [LARGE SCALE GENOMIC DNA]</scope>
    <source>
        <strain evidence="3 4">X5P2</strain>
    </source>
</reference>
<feature type="region of interest" description="Disordered" evidence="1">
    <location>
        <begin position="244"/>
        <end position="263"/>
    </location>
</feature>
<feature type="chain" id="PRO_5040855586" description="TIGR03749 family integrating conjugative element protein" evidence="2">
    <location>
        <begin position="22"/>
        <end position="263"/>
    </location>
</feature>